<proteinExistence type="predicted"/>
<protein>
    <recommendedName>
        <fullName evidence="2">G-patch domain-containing protein</fullName>
    </recommendedName>
</protein>
<dbReference type="PROSITE" id="PS50174">
    <property type="entry name" value="G_PATCH"/>
    <property type="match status" value="1"/>
</dbReference>
<keyword evidence="4" id="KW-1185">Reference proteome</keyword>
<comment type="caution">
    <text evidence="3">The sequence shown here is derived from an EMBL/GenBank/DDBJ whole genome shotgun (WGS) entry which is preliminary data.</text>
</comment>
<dbReference type="OrthoDB" id="20282at2759"/>
<dbReference type="Proteomes" id="UP000462212">
    <property type="component" value="Unassembled WGS sequence"/>
</dbReference>
<feature type="compositionally biased region" description="Low complexity" evidence="1">
    <location>
        <begin position="71"/>
        <end position="83"/>
    </location>
</feature>
<evidence type="ECO:0000313" key="4">
    <source>
        <dbReference type="Proteomes" id="UP000462212"/>
    </source>
</evidence>
<evidence type="ECO:0000256" key="1">
    <source>
        <dbReference type="SAM" id="MobiDB-lite"/>
    </source>
</evidence>
<gene>
    <name evidence="3" type="ORF">LSUB1_G004559</name>
</gene>
<dbReference type="InterPro" id="IPR000467">
    <property type="entry name" value="G_patch_dom"/>
</dbReference>
<evidence type="ECO:0000259" key="2">
    <source>
        <dbReference type="PROSITE" id="PS50174"/>
    </source>
</evidence>
<evidence type="ECO:0000313" key="3">
    <source>
        <dbReference type="EMBL" id="TVY37347.1"/>
    </source>
</evidence>
<reference evidence="3 4" key="1">
    <citation type="submission" date="2018-05" db="EMBL/GenBank/DDBJ databases">
        <title>Genome sequencing and assembly of the regulated plant pathogen Lachnellula willkommii and related sister species for the development of diagnostic species identification markers.</title>
        <authorList>
            <person name="Giroux E."/>
            <person name="Bilodeau G."/>
        </authorList>
    </citation>
    <scope>NUCLEOTIDE SEQUENCE [LARGE SCALE GENOMIC DNA]</scope>
    <source>
        <strain evidence="3 4">CBS 197.66</strain>
    </source>
</reference>
<dbReference type="PANTHER" id="PTHR20923:SF1">
    <property type="entry name" value="G PATCH DOMAIN AND ANKYRIN REPEAT-CONTAINING PROTEIN 1"/>
    <property type="match status" value="1"/>
</dbReference>
<dbReference type="Pfam" id="PF01585">
    <property type="entry name" value="G-patch"/>
    <property type="match status" value="1"/>
</dbReference>
<accession>A0A8H8UAM9</accession>
<feature type="region of interest" description="Disordered" evidence="1">
    <location>
        <begin position="64"/>
        <end position="83"/>
    </location>
</feature>
<dbReference type="AlphaFoldDB" id="A0A8H8UAM9"/>
<dbReference type="EMBL" id="QGMJ01000355">
    <property type="protein sequence ID" value="TVY37347.1"/>
    <property type="molecule type" value="Genomic_DNA"/>
</dbReference>
<dbReference type="SMART" id="SM00443">
    <property type="entry name" value="G_patch"/>
    <property type="match status" value="1"/>
</dbReference>
<sequence length="248" mass="27381">MAEEDTYEIPLQDQRVFGAGIKRKRVQFVPSSSKAPSITTSSTPAKSVSDLYLKLVLPGDSKATEEECMTSQSAAAAGPAASQGEISDESQVCEICNLPFSDLAPPVSGDEPETTDILYQRPSPKPRPHEASLAHQVCLAHSHPPSHLDRSRKGLAYLSAYGWDPDARRGLGASGQGIQFPIKTKPKDDKMGIGVVLPKQGEIMKKEKPKRLDAGKVKKLYEKDKRKTERLREMFYQNEDVDRYLGKR</sequence>
<dbReference type="InterPro" id="IPR039146">
    <property type="entry name" value="GPANK1"/>
</dbReference>
<dbReference type="GO" id="GO:0003676">
    <property type="term" value="F:nucleic acid binding"/>
    <property type="evidence" value="ECO:0007669"/>
    <property type="project" value="InterPro"/>
</dbReference>
<organism evidence="3 4">
    <name type="scientific">Lachnellula subtilissima</name>
    <dbReference type="NCBI Taxonomy" id="602034"/>
    <lineage>
        <taxon>Eukaryota</taxon>
        <taxon>Fungi</taxon>
        <taxon>Dikarya</taxon>
        <taxon>Ascomycota</taxon>
        <taxon>Pezizomycotina</taxon>
        <taxon>Leotiomycetes</taxon>
        <taxon>Helotiales</taxon>
        <taxon>Lachnaceae</taxon>
        <taxon>Lachnellula</taxon>
    </lineage>
</organism>
<dbReference type="PANTHER" id="PTHR20923">
    <property type="entry name" value="BAT4 PROTEIN-RELATED"/>
    <property type="match status" value="1"/>
</dbReference>
<name>A0A8H8UAM9_9HELO</name>
<feature type="domain" description="G-patch" evidence="2">
    <location>
        <begin position="150"/>
        <end position="198"/>
    </location>
</feature>